<keyword evidence="6" id="KW-0443">Lipid metabolism</keyword>
<dbReference type="GO" id="GO:0019287">
    <property type="term" value="P:isopentenyl diphosphate biosynthetic process, mevalonate pathway"/>
    <property type="evidence" value="ECO:0007669"/>
    <property type="project" value="InterPro"/>
</dbReference>
<dbReference type="InterPro" id="IPR041431">
    <property type="entry name" value="Mvd1_C"/>
</dbReference>
<protein>
    <recommendedName>
        <fullName evidence="2">diphosphomevalonate decarboxylase</fullName>
        <ecNumber evidence="2">4.1.1.33</ecNumber>
    </recommendedName>
</protein>
<sequence>MKATVRAHPNIALVKYWGKRDDALILPHQSSLSLTLAPIHVTTTVEFGAPSDTVELHGHAAKGSERDRVLRLLDAVRVQAGRDLGPAKVVSRGDFPMAAGLASSAAGFAALAVAGRAAAGLPEDTRASSILARRGSGSACRSVQGGFCEWQRGERADGEDSYALQRFDAGHWADLRMVVAILDRGEKEVKSRDGMKNTVETSPYYPAWVKDAEAEVPRARELIAKKDLEALGELCERNAWRMHSTSLAADPPLCYLNSSTLGLIQHLREQRKKGVPVWFTLDAGPNPVLLTDAAHEVAAEALARACGAVDVVRCVPGGDATLLSEHLF</sequence>
<dbReference type="PANTHER" id="PTHR10977:SF3">
    <property type="entry name" value="DIPHOSPHOMEVALONATE DECARBOXYLASE"/>
    <property type="match status" value="1"/>
</dbReference>
<dbReference type="NCBIfam" id="TIGR01240">
    <property type="entry name" value="mevDPdecarb"/>
    <property type="match status" value="1"/>
</dbReference>
<evidence type="ECO:0000313" key="11">
    <source>
        <dbReference type="Proteomes" id="UP000528460"/>
    </source>
</evidence>
<dbReference type="EMBL" id="JABFJW010000033">
    <property type="protein sequence ID" value="NOK08706.1"/>
    <property type="molecule type" value="Genomic_DNA"/>
</dbReference>
<feature type="domain" description="Mvd1 C-terminal" evidence="8">
    <location>
        <begin position="178"/>
        <end position="296"/>
    </location>
</feature>
<dbReference type="RefSeq" id="WP_171412940.1">
    <property type="nucleotide sequence ID" value="NZ_JABFJW010000033.1"/>
</dbReference>
<keyword evidence="4" id="KW-0547">Nucleotide-binding</keyword>
<dbReference type="EC" id="4.1.1.33" evidence="2"/>
<organism evidence="10 11">
    <name type="scientific">Corallococcus exercitus</name>
    <dbReference type="NCBI Taxonomy" id="2316736"/>
    <lineage>
        <taxon>Bacteria</taxon>
        <taxon>Pseudomonadati</taxon>
        <taxon>Myxococcota</taxon>
        <taxon>Myxococcia</taxon>
        <taxon>Myxococcales</taxon>
        <taxon>Cystobacterineae</taxon>
        <taxon>Myxococcaceae</taxon>
        <taxon>Corallococcus</taxon>
    </lineage>
</organism>
<evidence type="ECO:0000256" key="6">
    <source>
        <dbReference type="ARBA" id="ARBA00023098"/>
    </source>
</evidence>
<evidence type="ECO:0000256" key="1">
    <source>
        <dbReference type="ARBA" id="ARBA00008831"/>
    </source>
</evidence>
<dbReference type="FunFam" id="3.30.230.10:FF:000072">
    <property type="entry name" value="Diphosphomevalonate decarboxylase"/>
    <property type="match status" value="1"/>
</dbReference>
<dbReference type="PANTHER" id="PTHR10977">
    <property type="entry name" value="DIPHOSPHOMEVALONATE DECARBOXYLASE"/>
    <property type="match status" value="1"/>
</dbReference>
<dbReference type="InterPro" id="IPR036554">
    <property type="entry name" value="GHMP_kinase_C_sf"/>
</dbReference>
<dbReference type="PIRSF" id="PIRSF015950">
    <property type="entry name" value="Mev_P_decrbx"/>
    <property type="match status" value="1"/>
</dbReference>
<dbReference type="InterPro" id="IPR005935">
    <property type="entry name" value="Mev_decarb"/>
</dbReference>
<keyword evidence="5" id="KW-0067">ATP-binding</keyword>
<evidence type="ECO:0000259" key="8">
    <source>
        <dbReference type="Pfam" id="PF18376"/>
    </source>
</evidence>
<keyword evidence="3" id="KW-0444">Lipid biosynthesis</keyword>
<evidence type="ECO:0000256" key="7">
    <source>
        <dbReference type="ARBA" id="ARBA00023239"/>
    </source>
</evidence>
<dbReference type="InterPro" id="IPR029765">
    <property type="entry name" value="Mev_diP_decarb"/>
</dbReference>
<dbReference type="Proteomes" id="UP000528460">
    <property type="component" value="Unassembled WGS sequence"/>
</dbReference>
<evidence type="ECO:0000256" key="3">
    <source>
        <dbReference type="ARBA" id="ARBA00022516"/>
    </source>
</evidence>
<dbReference type="InterPro" id="IPR053859">
    <property type="entry name" value="MVD-like_N"/>
</dbReference>
<evidence type="ECO:0000256" key="2">
    <source>
        <dbReference type="ARBA" id="ARBA00012296"/>
    </source>
</evidence>
<dbReference type="SUPFAM" id="SSF54211">
    <property type="entry name" value="Ribosomal protein S5 domain 2-like"/>
    <property type="match status" value="1"/>
</dbReference>
<dbReference type="InterPro" id="IPR020568">
    <property type="entry name" value="Ribosomal_Su5_D2-typ_SF"/>
</dbReference>
<name>A0A7Y4JPD6_9BACT</name>
<feature type="domain" description="Diphosphomevalonate decarboxylase-like N-terminal" evidence="9">
    <location>
        <begin position="7"/>
        <end position="163"/>
    </location>
</feature>
<comment type="caution">
    <text evidence="10">The sequence shown here is derived from an EMBL/GenBank/DDBJ whole genome shotgun (WGS) entry which is preliminary data.</text>
</comment>
<evidence type="ECO:0000259" key="9">
    <source>
        <dbReference type="Pfam" id="PF22700"/>
    </source>
</evidence>
<dbReference type="GO" id="GO:0004163">
    <property type="term" value="F:diphosphomevalonate decarboxylase activity"/>
    <property type="evidence" value="ECO:0007669"/>
    <property type="project" value="UniProtKB-EC"/>
</dbReference>
<dbReference type="SUPFAM" id="SSF55060">
    <property type="entry name" value="GHMP Kinase, C-terminal domain"/>
    <property type="match status" value="1"/>
</dbReference>
<dbReference type="GO" id="GO:0005524">
    <property type="term" value="F:ATP binding"/>
    <property type="evidence" value="ECO:0007669"/>
    <property type="project" value="UniProtKB-KW"/>
</dbReference>
<dbReference type="InterPro" id="IPR014721">
    <property type="entry name" value="Ribsml_uS5_D2-typ_fold_subgr"/>
</dbReference>
<dbReference type="Pfam" id="PF22700">
    <property type="entry name" value="MVD-like_N"/>
    <property type="match status" value="1"/>
</dbReference>
<comment type="similarity">
    <text evidence="1">Belongs to the diphosphomevalonate decarboxylase family.</text>
</comment>
<evidence type="ECO:0000313" key="10">
    <source>
        <dbReference type="EMBL" id="NOK08706.1"/>
    </source>
</evidence>
<dbReference type="GO" id="GO:0005829">
    <property type="term" value="C:cytosol"/>
    <property type="evidence" value="ECO:0007669"/>
    <property type="project" value="InterPro"/>
</dbReference>
<evidence type="ECO:0000256" key="4">
    <source>
        <dbReference type="ARBA" id="ARBA00022741"/>
    </source>
</evidence>
<reference evidence="10 11" key="1">
    <citation type="submission" date="2020-05" db="EMBL/GenBank/DDBJ databases">
        <authorList>
            <person name="Whitworth D."/>
        </authorList>
    </citation>
    <scope>NUCLEOTIDE SEQUENCE [LARGE SCALE GENOMIC DNA]</scope>
    <source>
        <strain evidence="10 11">CA046A</strain>
    </source>
</reference>
<dbReference type="AlphaFoldDB" id="A0A7Y4JPD6"/>
<accession>A0A7Y4JPD6</accession>
<dbReference type="Pfam" id="PF18376">
    <property type="entry name" value="MDD_C"/>
    <property type="match status" value="1"/>
</dbReference>
<evidence type="ECO:0000256" key="5">
    <source>
        <dbReference type="ARBA" id="ARBA00022840"/>
    </source>
</evidence>
<dbReference type="Gene3D" id="3.30.230.10">
    <property type="match status" value="1"/>
</dbReference>
<dbReference type="Gene3D" id="3.30.70.890">
    <property type="entry name" value="GHMP kinase, C-terminal domain"/>
    <property type="match status" value="1"/>
</dbReference>
<proteinExistence type="inferred from homology"/>
<gene>
    <name evidence="10" type="primary">mvaD</name>
    <name evidence="10" type="ORF">HNS30_06625</name>
</gene>
<keyword evidence="7 10" id="KW-0456">Lyase</keyword>